<keyword evidence="2" id="KW-1185">Reference proteome</keyword>
<comment type="caution">
    <text evidence="1">The sequence shown here is derived from an EMBL/GenBank/DDBJ whole genome shotgun (WGS) entry which is preliminary data.</text>
</comment>
<accession>A0ACA9PKG1</accession>
<sequence length="42" mass="5028">QERGPKELYTHKKIRGWVECTACGKWHCLYGQHLLNDEEELQ</sequence>
<feature type="non-terminal residue" evidence="1">
    <location>
        <position position="1"/>
    </location>
</feature>
<evidence type="ECO:0000313" key="1">
    <source>
        <dbReference type="EMBL" id="CAG8711112.1"/>
    </source>
</evidence>
<reference evidence="1" key="1">
    <citation type="submission" date="2021-06" db="EMBL/GenBank/DDBJ databases">
        <authorList>
            <person name="Kallberg Y."/>
            <person name="Tangrot J."/>
            <person name="Rosling A."/>
        </authorList>
    </citation>
    <scope>NUCLEOTIDE SEQUENCE</scope>
    <source>
        <strain evidence="1">IL203A</strain>
    </source>
</reference>
<dbReference type="EMBL" id="CAJVPU010029560">
    <property type="protein sequence ID" value="CAG8711112.1"/>
    <property type="molecule type" value="Genomic_DNA"/>
</dbReference>
<gene>
    <name evidence="1" type="ORF">DHETER_LOCUS12267</name>
</gene>
<name>A0ACA9PKG1_9GLOM</name>
<evidence type="ECO:0000313" key="2">
    <source>
        <dbReference type="Proteomes" id="UP000789702"/>
    </source>
</evidence>
<proteinExistence type="predicted"/>
<dbReference type="Proteomes" id="UP000789702">
    <property type="component" value="Unassembled WGS sequence"/>
</dbReference>
<organism evidence="1 2">
    <name type="scientific">Dentiscutata heterogama</name>
    <dbReference type="NCBI Taxonomy" id="1316150"/>
    <lineage>
        <taxon>Eukaryota</taxon>
        <taxon>Fungi</taxon>
        <taxon>Fungi incertae sedis</taxon>
        <taxon>Mucoromycota</taxon>
        <taxon>Glomeromycotina</taxon>
        <taxon>Glomeromycetes</taxon>
        <taxon>Diversisporales</taxon>
        <taxon>Gigasporaceae</taxon>
        <taxon>Dentiscutata</taxon>
    </lineage>
</organism>
<protein>
    <submittedName>
        <fullName evidence="1">2628_t:CDS:1</fullName>
    </submittedName>
</protein>